<evidence type="ECO:0000313" key="6">
    <source>
        <dbReference type="EMBL" id="GAI38800.1"/>
    </source>
</evidence>
<evidence type="ECO:0000256" key="2">
    <source>
        <dbReference type="ARBA" id="ARBA00022485"/>
    </source>
</evidence>
<evidence type="ECO:0000256" key="1">
    <source>
        <dbReference type="ARBA" id="ARBA00001966"/>
    </source>
</evidence>
<dbReference type="GO" id="GO:0051539">
    <property type="term" value="F:4 iron, 4 sulfur cluster binding"/>
    <property type="evidence" value="ECO:0007669"/>
    <property type="project" value="UniProtKB-KW"/>
</dbReference>
<dbReference type="GO" id="GO:0046872">
    <property type="term" value="F:metal ion binding"/>
    <property type="evidence" value="ECO:0007669"/>
    <property type="project" value="UniProtKB-KW"/>
</dbReference>
<keyword evidence="4" id="KW-0408">Iron</keyword>
<keyword evidence="2" id="KW-0004">4Fe-4S</keyword>
<gene>
    <name evidence="6" type="ORF">S06H3_38714</name>
</gene>
<organism evidence="6">
    <name type="scientific">marine sediment metagenome</name>
    <dbReference type="NCBI Taxonomy" id="412755"/>
    <lineage>
        <taxon>unclassified sequences</taxon>
        <taxon>metagenomes</taxon>
        <taxon>ecological metagenomes</taxon>
    </lineage>
</organism>
<dbReference type="GO" id="GO:0050992">
    <property type="term" value="P:dimethylallyl diphosphate biosynthetic process"/>
    <property type="evidence" value="ECO:0007669"/>
    <property type="project" value="InterPro"/>
</dbReference>
<sequence length="104" mass="11460">VLVKDAELRIIDTICHDIRERQQAALELANRVELMLVIGSHTSANTNRLAELCAMATRTYLVETAEEIQPSWLQGHHHIGVTSGASTAEESINEVIARLEAMAL</sequence>
<dbReference type="GO" id="GO:0051745">
    <property type="term" value="F:4-hydroxy-3-methylbut-2-enyl diphosphate reductase activity"/>
    <property type="evidence" value="ECO:0007669"/>
    <property type="project" value="InterPro"/>
</dbReference>
<evidence type="ECO:0000256" key="5">
    <source>
        <dbReference type="ARBA" id="ARBA00023014"/>
    </source>
</evidence>
<evidence type="ECO:0000256" key="3">
    <source>
        <dbReference type="ARBA" id="ARBA00022723"/>
    </source>
</evidence>
<reference evidence="6" key="1">
    <citation type="journal article" date="2014" name="Front. Microbiol.">
        <title>High frequency of phylogenetically diverse reductive dehalogenase-homologous genes in deep subseafloor sedimentary metagenomes.</title>
        <authorList>
            <person name="Kawai M."/>
            <person name="Futagami T."/>
            <person name="Toyoda A."/>
            <person name="Takaki Y."/>
            <person name="Nishi S."/>
            <person name="Hori S."/>
            <person name="Arai W."/>
            <person name="Tsubouchi T."/>
            <person name="Morono Y."/>
            <person name="Uchiyama I."/>
            <person name="Ito T."/>
            <person name="Fujiyama A."/>
            <person name="Inagaki F."/>
            <person name="Takami H."/>
        </authorList>
    </citation>
    <scope>NUCLEOTIDE SEQUENCE</scope>
    <source>
        <strain evidence="6">Expedition CK06-06</strain>
    </source>
</reference>
<accession>X1PIC2</accession>
<dbReference type="EMBL" id="BARV01023616">
    <property type="protein sequence ID" value="GAI38800.1"/>
    <property type="molecule type" value="Genomic_DNA"/>
</dbReference>
<proteinExistence type="predicted"/>
<dbReference type="AlphaFoldDB" id="X1PIC2"/>
<protein>
    <recommendedName>
        <fullName evidence="7">4-hydroxy-3-methylbut-2-enyl diphosphate reductase</fullName>
    </recommendedName>
</protein>
<feature type="non-terminal residue" evidence="6">
    <location>
        <position position="1"/>
    </location>
</feature>
<keyword evidence="3" id="KW-0479">Metal-binding</keyword>
<dbReference type="InterPro" id="IPR003451">
    <property type="entry name" value="LytB/IspH"/>
</dbReference>
<evidence type="ECO:0000256" key="4">
    <source>
        <dbReference type="ARBA" id="ARBA00023004"/>
    </source>
</evidence>
<evidence type="ECO:0008006" key="7">
    <source>
        <dbReference type="Google" id="ProtNLM"/>
    </source>
</evidence>
<name>X1PIC2_9ZZZZ</name>
<keyword evidence="5" id="KW-0411">Iron-sulfur</keyword>
<dbReference type="PANTHER" id="PTHR30426">
    <property type="entry name" value="4-HYDROXY-3-METHYLBUT-2-ENYL DIPHOSPHATE REDUCTASE"/>
    <property type="match status" value="1"/>
</dbReference>
<comment type="cofactor">
    <cofactor evidence="1">
        <name>[4Fe-4S] cluster</name>
        <dbReference type="ChEBI" id="CHEBI:49883"/>
    </cofactor>
</comment>
<dbReference type="PANTHER" id="PTHR30426:SF0">
    <property type="entry name" value="4-HYDROXY-3-METHYLBUT-2-ENYL DIPHOSPHATE REDUCTASE"/>
    <property type="match status" value="1"/>
</dbReference>
<dbReference type="Gene3D" id="3.40.1010.20">
    <property type="entry name" value="4-hydroxy-3-methylbut-2-enyl diphosphate reductase, catalytic domain"/>
    <property type="match status" value="1"/>
</dbReference>
<comment type="caution">
    <text evidence="6">The sequence shown here is derived from an EMBL/GenBank/DDBJ whole genome shotgun (WGS) entry which is preliminary data.</text>
</comment>
<dbReference type="Pfam" id="PF02401">
    <property type="entry name" value="LYTB"/>
    <property type="match status" value="1"/>
</dbReference>
<dbReference type="GO" id="GO:0019288">
    <property type="term" value="P:isopentenyl diphosphate biosynthetic process, methylerythritol 4-phosphate pathway"/>
    <property type="evidence" value="ECO:0007669"/>
    <property type="project" value="InterPro"/>
</dbReference>